<proteinExistence type="predicted"/>
<feature type="compositionally biased region" description="Polar residues" evidence="1">
    <location>
        <begin position="41"/>
        <end position="50"/>
    </location>
</feature>
<name>A0A0G0TRU1_9BACT</name>
<dbReference type="EMBL" id="LBXZ01000007">
    <property type="protein sequence ID" value="KKR40582.1"/>
    <property type="molecule type" value="Genomic_DNA"/>
</dbReference>
<protein>
    <recommendedName>
        <fullName evidence="4">YjzC-like protein</fullName>
    </recommendedName>
</protein>
<feature type="region of interest" description="Disordered" evidence="1">
    <location>
        <begin position="1"/>
        <end position="61"/>
    </location>
</feature>
<dbReference type="Proteomes" id="UP000034072">
    <property type="component" value="Unassembled WGS sequence"/>
</dbReference>
<evidence type="ECO:0000313" key="2">
    <source>
        <dbReference type="EMBL" id="KKR40582.1"/>
    </source>
</evidence>
<evidence type="ECO:0000313" key="3">
    <source>
        <dbReference type="Proteomes" id="UP000034072"/>
    </source>
</evidence>
<evidence type="ECO:0000256" key="1">
    <source>
        <dbReference type="SAM" id="MobiDB-lite"/>
    </source>
</evidence>
<reference evidence="2 3" key="1">
    <citation type="journal article" date="2015" name="Nature">
        <title>rRNA introns, odd ribosomes, and small enigmatic genomes across a large radiation of phyla.</title>
        <authorList>
            <person name="Brown C.T."/>
            <person name="Hug L.A."/>
            <person name="Thomas B.C."/>
            <person name="Sharon I."/>
            <person name="Castelle C.J."/>
            <person name="Singh A."/>
            <person name="Wilkins M.J."/>
            <person name="Williams K.H."/>
            <person name="Banfield J.F."/>
        </authorList>
    </citation>
    <scope>NUCLEOTIDE SEQUENCE [LARGE SCALE GENOMIC DNA]</scope>
</reference>
<sequence length="61" mass="6831">MSKKHVVVHTGEVTPKSGQYHPAGAPRNREITLSKGDRVPPNNQGKQQRFTIIDPTKVKNR</sequence>
<dbReference type="AlphaFoldDB" id="A0A0G0TRU1"/>
<comment type="caution">
    <text evidence="2">The sequence shown here is derived from an EMBL/GenBank/DDBJ whole genome shotgun (WGS) entry which is preliminary data.</text>
</comment>
<accession>A0A0G0TRU1</accession>
<feature type="compositionally biased region" description="Basic and acidic residues" evidence="1">
    <location>
        <begin position="27"/>
        <end position="38"/>
    </location>
</feature>
<gene>
    <name evidence="2" type="ORF">UT75_C0007G0030</name>
</gene>
<evidence type="ECO:0008006" key="4">
    <source>
        <dbReference type="Google" id="ProtNLM"/>
    </source>
</evidence>
<organism evidence="2 3">
    <name type="scientific">Candidatus Yanofskybacteria bacterium GW2011_GWE2_40_11</name>
    <dbReference type="NCBI Taxonomy" id="1619033"/>
    <lineage>
        <taxon>Bacteria</taxon>
        <taxon>Candidatus Yanofskyibacteriota</taxon>
    </lineage>
</organism>